<dbReference type="EMBL" id="HG994367">
    <property type="protein sequence ID" value="CAF1696126.1"/>
    <property type="molecule type" value="Genomic_DNA"/>
</dbReference>
<accession>A0A816HXR3</accession>
<gene>
    <name evidence="1" type="ORF">DARMORV10_C03P00230.1</name>
</gene>
<dbReference type="AlphaFoldDB" id="A0A816HXR3"/>
<organism evidence="1">
    <name type="scientific">Brassica napus</name>
    <name type="common">Rape</name>
    <dbReference type="NCBI Taxonomy" id="3708"/>
    <lineage>
        <taxon>Eukaryota</taxon>
        <taxon>Viridiplantae</taxon>
        <taxon>Streptophyta</taxon>
        <taxon>Embryophyta</taxon>
        <taxon>Tracheophyta</taxon>
        <taxon>Spermatophyta</taxon>
        <taxon>Magnoliopsida</taxon>
        <taxon>eudicotyledons</taxon>
        <taxon>Gunneridae</taxon>
        <taxon>Pentapetalae</taxon>
        <taxon>rosids</taxon>
        <taxon>malvids</taxon>
        <taxon>Brassicales</taxon>
        <taxon>Brassicaceae</taxon>
        <taxon>Brassiceae</taxon>
        <taxon>Brassica</taxon>
    </lineage>
</organism>
<feature type="non-terminal residue" evidence="1">
    <location>
        <position position="1"/>
    </location>
</feature>
<evidence type="ECO:0000313" key="1">
    <source>
        <dbReference type="EMBL" id="CAF1696126.1"/>
    </source>
</evidence>
<dbReference type="Proteomes" id="UP001295469">
    <property type="component" value="Chromosome C03"/>
</dbReference>
<proteinExistence type="predicted"/>
<name>A0A816HXR3_BRANA</name>
<reference evidence="1" key="1">
    <citation type="submission" date="2021-01" db="EMBL/GenBank/DDBJ databases">
        <authorList>
            <consortium name="Genoscope - CEA"/>
            <person name="William W."/>
        </authorList>
    </citation>
    <scope>NUCLEOTIDE SEQUENCE</scope>
</reference>
<protein>
    <submittedName>
        <fullName evidence="1">(rape) hypothetical protein</fullName>
    </submittedName>
</protein>
<sequence length="35" mass="3672">CLTLLLITTPFADHNPPLASEFADVSSGNILWGSA</sequence>